<protein>
    <submittedName>
        <fullName evidence="2">Uncharacterized protein</fullName>
    </submittedName>
</protein>
<dbReference type="EMBL" id="JACXVP010000001">
    <property type="protein sequence ID" value="KAG5630227.1"/>
    <property type="molecule type" value="Genomic_DNA"/>
</dbReference>
<evidence type="ECO:0000313" key="3">
    <source>
        <dbReference type="Proteomes" id="UP000824120"/>
    </source>
</evidence>
<name>A0A9J6B104_SOLCO</name>
<sequence length="78" mass="9041">MRQRAPKERVSIRPYTHQPPGISSIGSSRNIRIQSECRKNYLSLASSIQQQFLTKRGGTTVIWEKNQNEYLSTNNYLN</sequence>
<proteinExistence type="predicted"/>
<keyword evidence="3" id="KW-1185">Reference proteome</keyword>
<dbReference type="AlphaFoldDB" id="A0A9J6B104"/>
<organism evidence="2 3">
    <name type="scientific">Solanum commersonii</name>
    <name type="common">Commerson's wild potato</name>
    <name type="synonym">Commerson's nightshade</name>
    <dbReference type="NCBI Taxonomy" id="4109"/>
    <lineage>
        <taxon>Eukaryota</taxon>
        <taxon>Viridiplantae</taxon>
        <taxon>Streptophyta</taxon>
        <taxon>Embryophyta</taxon>
        <taxon>Tracheophyta</taxon>
        <taxon>Spermatophyta</taxon>
        <taxon>Magnoliopsida</taxon>
        <taxon>eudicotyledons</taxon>
        <taxon>Gunneridae</taxon>
        <taxon>Pentapetalae</taxon>
        <taxon>asterids</taxon>
        <taxon>lamiids</taxon>
        <taxon>Solanales</taxon>
        <taxon>Solanaceae</taxon>
        <taxon>Solanoideae</taxon>
        <taxon>Solaneae</taxon>
        <taxon>Solanum</taxon>
    </lineage>
</organism>
<gene>
    <name evidence="2" type="ORF">H5410_001944</name>
</gene>
<evidence type="ECO:0000256" key="1">
    <source>
        <dbReference type="SAM" id="MobiDB-lite"/>
    </source>
</evidence>
<comment type="caution">
    <text evidence="2">The sequence shown here is derived from an EMBL/GenBank/DDBJ whole genome shotgun (WGS) entry which is preliminary data.</text>
</comment>
<reference evidence="2 3" key="1">
    <citation type="submission" date="2020-09" db="EMBL/GenBank/DDBJ databases">
        <title>De no assembly of potato wild relative species, Solanum commersonii.</title>
        <authorList>
            <person name="Cho K."/>
        </authorList>
    </citation>
    <scope>NUCLEOTIDE SEQUENCE [LARGE SCALE GENOMIC DNA]</scope>
    <source>
        <strain evidence="2">LZ3.2</strain>
        <tissue evidence="2">Leaf</tissue>
    </source>
</reference>
<feature type="region of interest" description="Disordered" evidence="1">
    <location>
        <begin position="1"/>
        <end position="28"/>
    </location>
</feature>
<feature type="compositionally biased region" description="Basic and acidic residues" evidence="1">
    <location>
        <begin position="1"/>
        <end position="11"/>
    </location>
</feature>
<dbReference type="Proteomes" id="UP000824120">
    <property type="component" value="Chromosome 1"/>
</dbReference>
<feature type="compositionally biased region" description="Low complexity" evidence="1">
    <location>
        <begin position="18"/>
        <end position="28"/>
    </location>
</feature>
<evidence type="ECO:0000313" key="2">
    <source>
        <dbReference type="EMBL" id="KAG5630227.1"/>
    </source>
</evidence>
<accession>A0A9J6B104</accession>